<gene>
    <name evidence="1" type="ORF">HMPREF0731_2349</name>
</gene>
<reference evidence="1 2" key="1">
    <citation type="submission" date="2010-04" db="EMBL/GenBank/DDBJ databases">
        <authorList>
            <person name="Qin X."/>
            <person name="Bachman B."/>
            <person name="Battles P."/>
            <person name="Bell A."/>
            <person name="Bess C."/>
            <person name="Bickham C."/>
            <person name="Chaboub L."/>
            <person name="Chen D."/>
            <person name="Coyle M."/>
            <person name="Deiros D.R."/>
            <person name="Dinh H."/>
            <person name="Forbes L."/>
            <person name="Fowler G."/>
            <person name="Francisco L."/>
            <person name="Fu Q."/>
            <person name="Gubbala S."/>
            <person name="Hale W."/>
            <person name="Han Y."/>
            <person name="Hemphill L."/>
            <person name="Highlander S.K."/>
            <person name="Hirani K."/>
            <person name="Hogues M."/>
            <person name="Jackson L."/>
            <person name="Jakkamsetti A."/>
            <person name="Javaid M."/>
            <person name="Jiang H."/>
            <person name="Korchina V."/>
            <person name="Kovar C."/>
            <person name="Lara F."/>
            <person name="Lee S."/>
            <person name="Mata R."/>
            <person name="Mathew T."/>
            <person name="Moen C."/>
            <person name="Morales K."/>
            <person name="Munidasa M."/>
            <person name="Nazareth L."/>
            <person name="Ngo R."/>
            <person name="Nguyen L."/>
            <person name="Okwuonu G."/>
            <person name="Ongeri F."/>
            <person name="Patil S."/>
            <person name="Petrosino J."/>
            <person name="Pham C."/>
            <person name="Pham P."/>
            <person name="Pu L.-L."/>
            <person name="Puazo M."/>
            <person name="Raj R."/>
            <person name="Reid J."/>
            <person name="Rouhana J."/>
            <person name="Saada N."/>
            <person name="Shang Y."/>
            <person name="Simmons D."/>
            <person name="Thornton R."/>
            <person name="Warren J."/>
            <person name="Weissenberger G."/>
            <person name="Zhang J."/>
            <person name="Zhang L."/>
            <person name="Zhou C."/>
            <person name="Zhu D."/>
            <person name="Muzny D."/>
            <person name="Worley K."/>
            <person name="Gibbs R."/>
        </authorList>
    </citation>
    <scope>NUCLEOTIDE SEQUENCE [LARGE SCALE GENOMIC DNA]</scope>
    <source>
        <strain evidence="1 2">ATCC 49957</strain>
    </source>
</reference>
<keyword evidence="2" id="KW-1185">Reference proteome</keyword>
<dbReference type="HOGENOM" id="CLU_2234543_0_0_5"/>
<name>D5RMN8_9PROT</name>
<evidence type="ECO:0000313" key="1">
    <source>
        <dbReference type="EMBL" id="EFH11428.1"/>
    </source>
</evidence>
<dbReference type="Gene3D" id="2.60.40.10">
    <property type="entry name" value="Immunoglobulins"/>
    <property type="match status" value="1"/>
</dbReference>
<comment type="caution">
    <text evidence="1">The sequence shown here is derived from an EMBL/GenBank/DDBJ whole genome shotgun (WGS) entry which is preliminary data.</text>
</comment>
<dbReference type="EMBL" id="ADVL01000395">
    <property type="protein sequence ID" value="EFH11428.1"/>
    <property type="molecule type" value="Genomic_DNA"/>
</dbReference>
<dbReference type="AlphaFoldDB" id="D5RMN8"/>
<sequence length="105" mass="10623">MARSGAVSGWREAAIPGVVTAPAALGITGGVRLSGGFPTDAVRLQVFEASSNSLAAAQKLATEPTALPWDRTGLTAGQTRWYWLRAVSAEGSVSALAGPVTATAL</sequence>
<protein>
    <submittedName>
        <fullName evidence="1">Uncharacterized protein</fullName>
    </submittedName>
</protein>
<proteinExistence type="predicted"/>
<dbReference type="Proteomes" id="UP000005324">
    <property type="component" value="Unassembled WGS sequence"/>
</dbReference>
<evidence type="ECO:0000313" key="2">
    <source>
        <dbReference type="Proteomes" id="UP000005324"/>
    </source>
</evidence>
<organism evidence="1 2">
    <name type="scientific">Pseudoroseomonas cervicalis ATCC 49957</name>
    <dbReference type="NCBI Taxonomy" id="525371"/>
    <lineage>
        <taxon>Bacteria</taxon>
        <taxon>Pseudomonadati</taxon>
        <taxon>Pseudomonadota</taxon>
        <taxon>Alphaproteobacteria</taxon>
        <taxon>Acetobacterales</taxon>
        <taxon>Roseomonadaceae</taxon>
        <taxon>Roseomonas</taxon>
    </lineage>
</organism>
<dbReference type="InterPro" id="IPR013783">
    <property type="entry name" value="Ig-like_fold"/>
</dbReference>
<accession>D5RMN8</accession>